<protein>
    <submittedName>
        <fullName evidence="2">Uncharacterized protein</fullName>
    </submittedName>
</protein>
<dbReference type="EMBL" id="MLYV02000855">
    <property type="protein sequence ID" value="PSR76243.1"/>
    <property type="molecule type" value="Genomic_DNA"/>
</dbReference>
<dbReference type="Proteomes" id="UP000186601">
    <property type="component" value="Unassembled WGS sequence"/>
</dbReference>
<gene>
    <name evidence="2" type="ORF">PHLCEN_2v8577</name>
</gene>
<evidence type="ECO:0000313" key="3">
    <source>
        <dbReference type="Proteomes" id="UP000186601"/>
    </source>
</evidence>
<sequence length="66" mass="7123">MSRQELLGEAEDDIDENADMAKRFEEDNLGDGPSRRALSGLPQNGHMDSIGQYLGRGSGQTLLDSG</sequence>
<keyword evidence="3" id="KW-1185">Reference proteome</keyword>
<proteinExistence type="predicted"/>
<evidence type="ECO:0000256" key="1">
    <source>
        <dbReference type="SAM" id="MobiDB-lite"/>
    </source>
</evidence>
<feature type="region of interest" description="Disordered" evidence="1">
    <location>
        <begin position="25"/>
        <end position="66"/>
    </location>
</feature>
<name>A0A2R6NTB8_9APHY</name>
<reference evidence="2 3" key="1">
    <citation type="submission" date="2018-02" db="EMBL/GenBank/DDBJ databases">
        <title>Genome sequence of the basidiomycete white-rot fungus Phlebia centrifuga.</title>
        <authorList>
            <person name="Granchi Z."/>
            <person name="Peng M."/>
            <person name="de Vries R.P."/>
            <person name="Hilden K."/>
            <person name="Makela M.R."/>
            <person name="Grigoriev I."/>
            <person name="Riley R."/>
        </authorList>
    </citation>
    <scope>NUCLEOTIDE SEQUENCE [LARGE SCALE GENOMIC DNA]</scope>
    <source>
        <strain evidence="2 3">FBCC195</strain>
    </source>
</reference>
<accession>A0A2R6NTB8</accession>
<organism evidence="2 3">
    <name type="scientific">Hermanssonia centrifuga</name>
    <dbReference type="NCBI Taxonomy" id="98765"/>
    <lineage>
        <taxon>Eukaryota</taxon>
        <taxon>Fungi</taxon>
        <taxon>Dikarya</taxon>
        <taxon>Basidiomycota</taxon>
        <taxon>Agaricomycotina</taxon>
        <taxon>Agaricomycetes</taxon>
        <taxon>Polyporales</taxon>
        <taxon>Meruliaceae</taxon>
        <taxon>Hermanssonia</taxon>
    </lineage>
</organism>
<evidence type="ECO:0000313" key="2">
    <source>
        <dbReference type="EMBL" id="PSR76243.1"/>
    </source>
</evidence>
<dbReference type="AlphaFoldDB" id="A0A2R6NTB8"/>
<comment type="caution">
    <text evidence="2">The sequence shown here is derived from an EMBL/GenBank/DDBJ whole genome shotgun (WGS) entry which is preliminary data.</text>
</comment>